<keyword evidence="4 7" id="KW-0812">Transmembrane</keyword>
<evidence type="ECO:0000256" key="1">
    <source>
        <dbReference type="ARBA" id="ARBA00004651"/>
    </source>
</evidence>
<dbReference type="RefSeq" id="WP_162370025.1">
    <property type="nucleotide sequence ID" value="NZ_JAAEEH010000013.1"/>
</dbReference>
<gene>
    <name evidence="9" type="ORF">GXN74_06035</name>
</gene>
<keyword evidence="10" id="KW-1185">Reference proteome</keyword>
<feature type="transmembrane region" description="Helical" evidence="7">
    <location>
        <begin position="78"/>
        <end position="98"/>
    </location>
</feature>
<feature type="transmembrane region" description="Helical" evidence="7">
    <location>
        <begin position="9"/>
        <end position="31"/>
    </location>
</feature>
<dbReference type="PROSITE" id="PS50928">
    <property type="entry name" value="ABC_TM1"/>
    <property type="match status" value="1"/>
</dbReference>
<evidence type="ECO:0000256" key="3">
    <source>
        <dbReference type="ARBA" id="ARBA00022475"/>
    </source>
</evidence>
<feature type="domain" description="ABC transmembrane type-1" evidence="8">
    <location>
        <begin position="75"/>
        <end position="265"/>
    </location>
</feature>
<sequence>MKKKKISGVLFYLLIGGISLLFLFPMIWMIASSFKIDENIYRDIGTVHAFLPRLEDLTLKPYRELLGMYNIFRNMFNSLFYATTTVVVGLLVNSLAGYALAKFNFPLKTFILILIISLMIVPVEATILPLYMVVFKLRLVNTVVGYLLPFITNVMNIFLFRQYFLSFPEALSEAARIDGLGHFRLFYKIVFPICKPMYVTIGIITFLASWNDFLWPVMALSDANLMPVQVALNAIFSDTYNIFTSHVMAALTLVTLPVVVIYLFFQKQIVEGVARSGIK</sequence>
<feature type="transmembrane region" description="Helical" evidence="7">
    <location>
        <begin position="143"/>
        <end position="164"/>
    </location>
</feature>
<evidence type="ECO:0000256" key="6">
    <source>
        <dbReference type="ARBA" id="ARBA00023136"/>
    </source>
</evidence>
<evidence type="ECO:0000256" key="5">
    <source>
        <dbReference type="ARBA" id="ARBA00022989"/>
    </source>
</evidence>
<evidence type="ECO:0000256" key="2">
    <source>
        <dbReference type="ARBA" id="ARBA00022448"/>
    </source>
</evidence>
<name>A0A7X5HVA4_9FIRM</name>
<evidence type="ECO:0000313" key="10">
    <source>
        <dbReference type="Proteomes" id="UP000461585"/>
    </source>
</evidence>
<comment type="similarity">
    <text evidence="7">Belongs to the binding-protein-dependent transport system permease family.</text>
</comment>
<evidence type="ECO:0000256" key="4">
    <source>
        <dbReference type="ARBA" id="ARBA00022692"/>
    </source>
</evidence>
<evidence type="ECO:0000313" key="9">
    <source>
        <dbReference type="EMBL" id="NDL67296.1"/>
    </source>
</evidence>
<dbReference type="SUPFAM" id="SSF161098">
    <property type="entry name" value="MetI-like"/>
    <property type="match status" value="1"/>
</dbReference>
<dbReference type="InterPro" id="IPR035906">
    <property type="entry name" value="MetI-like_sf"/>
</dbReference>
<dbReference type="GO" id="GO:0055085">
    <property type="term" value="P:transmembrane transport"/>
    <property type="evidence" value="ECO:0007669"/>
    <property type="project" value="InterPro"/>
</dbReference>
<dbReference type="EMBL" id="JAAEEH010000013">
    <property type="protein sequence ID" value="NDL67296.1"/>
    <property type="molecule type" value="Genomic_DNA"/>
</dbReference>
<keyword evidence="5 7" id="KW-1133">Transmembrane helix</keyword>
<accession>A0A7X5HVA4</accession>
<dbReference type="AlphaFoldDB" id="A0A7X5HVA4"/>
<evidence type="ECO:0000256" key="7">
    <source>
        <dbReference type="RuleBase" id="RU363032"/>
    </source>
</evidence>
<dbReference type="GO" id="GO:0005886">
    <property type="term" value="C:plasma membrane"/>
    <property type="evidence" value="ECO:0007669"/>
    <property type="project" value="UniProtKB-SubCell"/>
</dbReference>
<comment type="caution">
    <text evidence="9">The sequence shown here is derived from an EMBL/GenBank/DDBJ whole genome shotgun (WGS) entry which is preliminary data.</text>
</comment>
<protein>
    <submittedName>
        <fullName evidence="9">Carbohydrate ABC transporter permease</fullName>
    </submittedName>
</protein>
<dbReference type="Pfam" id="PF00528">
    <property type="entry name" value="BPD_transp_1"/>
    <property type="match status" value="1"/>
</dbReference>
<keyword evidence="3" id="KW-1003">Cell membrane</keyword>
<feature type="transmembrane region" description="Helical" evidence="7">
    <location>
        <begin position="185"/>
        <end position="210"/>
    </location>
</feature>
<comment type="subcellular location">
    <subcellularLocation>
        <location evidence="1 7">Cell membrane</location>
        <topology evidence="1 7">Multi-pass membrane protein</topology>
    </subcellularLocation>
</comment>
<proteinExistence type="inferred from homology"/>
<dbReference type="InterPro" id="IPR000515">
    <property type="entry name" value="MetI-like"/>
</dbReference>
<dbReference type="CDD" id="cd06261">
    <property type="entry name" value="TM_PBP2"/>
    <property type="match status" value="1"/>
</dbReference>
<organism evidence="9 10">
    <name type="scientific">Anaerotalea alkaliphila</name>
    <dbReference type="NCBI Taxonomy" id="2662126"/>
    <lineage>
        <taxon>Bacteria</taxon>
        <taxon>Bacillati</taxon>
        <taxon>Bacillota</taxon>
        <taxon>Clostridia</taxon>
        <taxon>Eubacteriales</taxon>
        <taxon>Anaerotalea</taxon>
    </lineage>
</organism>
<keyword evidence="6 7" id="KW-0472">Membrane</keyword>
<feature type="transmembrane region" description="Helical" evidence="7">
    <location>
        <begin position="110"/>
        <end position="131"/>
    </location>
</feature>
<keyword evidence="2 7" id="KW-0813">Transport</keyword>
<dbReference type="Proteomes" id="UP000461585">
    <property type="component" value="Unassembled WGS sequence"/>
</dbReference>
<evidence type="ECO:0000259" key="8">
    <source>
        <dbReference type="PROSITE" id="PS50928"/>
    </source>
</evidence>
<dbReference type="Gene3D" id="1.10.3720.10">
    <property type="entry name" value="MetI-like"/>
    <property type="match status" value="1"/>
</dbReference>
<reference evidence="9 10" key="1">
    <citation type="submission" date="2020-01" db="EMBL/GenBank/DDBJ databases">
        <title>Anaeroalcalibacter tamaniensis gen. nov., sp. nov., moderately halophilic strictly anaerobic fermenter bacterium from mud volcano of Taman peninsula.</title>
        <authorList>
            <person name="Frolova A."/>
            <person name="Merkel A.Y."/>
            <person name="Slobodkin A.I."/>
        </authorList>
    </citation>
    <scope>NUCLEOTIDE SEQUENCE [LARGE SCALE GENOMIC DNA]</scope>
    <source>
        <strain evidence="9 10">F-3ap</strain>
    </source>
</reference>
<dbReference type="PANTHER" id="PTHR43744:SF12">
    <property type="entry name" value="ABC TRANSPORTER PERMEASE PROTEIN MG189-RELATED"/>
    <property type="match status" value="1"/>
</dbReference>
<feature type="transmembrane region" description="Helical" evidence="7">
    <location>
        <begin position="242"/>
        <end position="265"/>
    </location>
</feature>
<dbReference type="PANTHER" id="PTHR43744">
    <property type="entry name" value="ABC TRANSPORTER PERMEASE PROTEIN MG189-RELATED-RELATED"/>
    <property type="match status" value="1"/>
</dbReference>